<protein>
    <submittedName>
        <fullName evidence="6">LacI family transcriptional regulator</fullName>
    </submittedName>
</protein>
<dbReference type="InterPro" id="IPR010982">
    <property type="entry name" value="Lambda_DNA-bd_dom_sf"/>
</dbReference>
<dbReference type="InterPro" id="IPR046335">
    <property type="entry name" value="LacI/GalR-like_sensor"/>
</dbReference>
<dbReference type="AlphaFoldDB" id="A0A9X3RZM5"/>
<reference evidence="6" key="1">
    <citation type="submission" date="2022-10" db="EMBL/GenBank/DDBJ databases">
        <title>The WGS of Solirubrobacter ginsenosidimutans DSM 21036.</title>
        <authorList>
            <person name="Jiang Z."/>
        </authorList>
    </citation>
    <scope>NUCLEOTIDE SEQUENCE</scope>
    <source>
        <strain evidence="6">DSM 21036</strain>
    </source>
</reference>
<evidence type="ECO:0000313" key="7">
    <source>
        <dbReference type="Proteomes" id="UP001149140"/>
    </source>
</evidence>
<dbReference type="InterPro" id="IPR000843">
    <property type="entry name" value="HTH_LacI"/>
</dbReference>
<sequence>MASLSDISRHAGVSIATCSRVLNGSDHPVSEATRTRVMKAAEELGYAPSALARALVTRSSRIIGVIVADIVDPYFAEIARGVEEVGAGMGYMTMVCSAKAGTEAELSHLRQLRDYHAAGIVFAGSGRHNDPSAHELADAVAEAHHRGAVVVALAQRDFDAPRILFDNEAAAHDITAHVRDLGHERITFVDGPEGLHTSVLRRAGFTRAGGRDRIPGGFAYEDGVRAAETLLARDELPDAVVAANDEAAIGVLMRFREAGIDVPGEISITGIDDTRPARFVGLTTVTVPLHEMGRRAAHAVLGGPNGGDVVLPHQLAPRATTRARSARSDRRSTAPTPTAASPRSPG</sequence>
<dbReference type="SMART" id="SM00354">
    <property type="entry name" value="HTH_LACI"/>
    <property type="match status" value="1"/>
</dbReference>
<dbReference type="PANTHER" id="PTHR30146">
    <property type="entry name" value="LACI-RELATED TRANSCRIPTIONAL REPRESSOR"/>
    <property type="match status" value="1"/>
</dbReference>
<evidence type="ECO:0000256" key="3">
    <source>
        <dbReference type="ARBA" id="ARBA00023163"/>
    </source>
</evidence>
<dbReference type="PANTHER" id="PTHR30146:SF109">
    <property type="entry name" value="HTH-TYPE TRANSCRIPTIONAL REGULATOR GALS"/>
    <property type="match status" value="1"/>
</dbReference>
<dbReference type="InterPro" id="IPR006034">
    <property type="entry name" value="Asparaginase/glutaminase-like"/>
</dbReference>
<feature type="compositionally biased region" description="Low complexity" evidence="4">
    <location>
        <begin position="333"/>
        <end position="346"/>
    </location>
</feature>
<dbReference type="GO" id="GO:0003700">
    <property type="term" value="F:DNA-binding transcription factor activity"/>
    <property type="evidence" value="ECO:0007669"/>
    <property type="project" value="TreeGrafter"/>
</dbReference>
<dbReference type="Gene3D" id="3.40.50.2300">
    <property type="match status" value="2"/>
</dbReference>
<feature type="region of interest" description="Disordered" evidence="4">
    <location>
        <begin position="309"/>
        <end position="346"/>
    </location>
</feature>
<dbReference type="Proteomes" id="UP001149140">
    <property type="component" value="Unassembled WGS sequence"/>
</dbReference>
<keyword evidence="7" id="KW-1185">Reference proteome</keyword>
<dbReference type="Pfam" id="PF00356">
    <property type="entry name" value="LacI"/>
    <property type="match status" value="1"/>
</dbReference>
<keyword evidence="1" id="KW-0805">Transcription regulation</keyword>
<evidence type="ECO:0000256" key="1">
    <source>
        <dbReference type="ARBA" id="ARBA00023015"/>
    </source>
</evidence>
<dbReference type="InterPro" id="IPR028082">
    <property type="entry name" value="Peripla_BP_I"/>
</dbReference>
<name>A0A9X3RZM5_9ACTN</name>
<dbReference type="PROSITE" id="PS50932">
    <property type="entry name" value="HTH_LACI_2"/>
    <property type="match status" value="1"/>
</dbReference>
<dbReference type="Pfam" id="PF13377">
    <property type="entry name" value="Peripla_BP_3"/>
    <property type="match status" value="1"/>
</dbReference>
<keyword evidence="3" id="KW-0804">Transcription</keyword>
<evidence type="ECO:0000259" key="5">
    <source>
        <dbReference type="PROSITE" id="PS50932"/>
    </source>
</evidence>
<evidence type="ECO:0000256" key="2">
    <source>
        <dbReference type="ARBA" id="ARBA00023125"/>
    </source>
</evidence>
<dbReference type="GO" id="GO:0000976">
    <property type="term" value="F:transcription cis-regulatory region binding"/>
    <property type="evidence" value="ECO:0007669"/>
    <property type="project" value="TreeGrafter"/>
</dbReference>
<dbReference type="PIRSF" id="PIRSF001220">
    <property type="entry name" value="L-ASNase_gatD"/>
    <property type="match status" value="1"/>
</dbReference>
<dbReference type="SUPFAM" id="SSF47413">
    <property type="entry name" value="lambda repressor-like DNA-binding domains"/>
    <property type="match status" value="1"/>
</dbReference>
<dbReference type="Gene3D" id="1.10.260.40">
    <property type="entry name" value="lambda repressor-like DNA-binding domains"/>
    <property type="match status" value="1"/>
</dbReference>
<evidence type="ECO:0000313" key="6">
    <source>
        <dbReference type="EMBL" id="MDA0161070.1"/>
    </source>
</evidence>
<dbReference type="EMBL" id="JAPDOD010000008">
    <property type="protein sequence ID" value="MDA0161070.1"/>
    <property type="molecule type" value="Genomic_DNA"/>
</dbReference>
<evidence type="ECO:0000256" key="4">
    <source>
        <dbReference type="SAM" id="MobiDB-lite"/>
    </source>
</evidence>
<accession>A0A9X3RZM5</accession>
<dbReference type="CDD" id="cd01392">
    <property type="entry name" value="HTH_LacI"/>
    <property type="match status" value="1"/>
</dbReference>
<gene>
    <name evidence="6" type="ORF">OM076_12395</name>
</gene>
<organism evidence="6 7">
    <name type="scientific">Solirubrobacter ginsenosidimutans</name>
    <dbReference type="NCBI Taxonomy" id="490573"/>
    <lineage>
        <taxon>Bacteria</taxon>
        <taxon>Bacillati</taxon>
        <taxon>Actinomycetota</taxon>
        <taxon>Thermoleophilia</taxon>
        <taxon>Solirubrobacterales</taxon>
        <taxon>Solirubrobacteraceae</taxon>
        <taxon>Solirubrobacter</taxon>
    </lineage>
</organism>
<feature type="domain" description="HTH lacI-type" evidence="5">
    <location>
        <begin position="2"/>
        <end position="57"/>
    </location>
</feature>
<dbReference type="RefSeq" id="WP_270040234.1">
    <property type="nucleotide sequence ID" value="NZ_JAPDOD010000008.1"/>
</dbReference>
<dbReference type="SUPFAM" id="SSF53822">
    <property type="entry name" value="Periplasmic binding protein-like I"/>
    <property type="match status" value="1"/>
</dbReference>
<proteinExistence type="predicted"/>
<keyword evidence="2" id="KW-0238">DNA-binding</keyword>
<comment type="caution">
    <text evidence="6">The sequence shown here is derived from an EMBL/GenBank/DDBJ whole genome shotgun (WGS) entry which is preliminary data.</text>
</comment>
<dbReference type="PIRSF" id="PIRSF500176">
    <property type="entry name" value="L_ASNase"/>
    <property type="match status" value="1"/>
</dbReference>
<dbReference type="CDD" id="cd06267">
    <property type="entry name" value="PBP1_LacI_sugar_binding-like"/>
    <property type="match status" value="1"/>
</dbReference>